<reference evidence="3" key="1">
    <citation type="journal article" date="2023" name="Mol. Phylogenet. Evol.">
        <title>Genome-scale phylogeny and comparative genomics of the fungal order Sordariales.</title>
        <authorList>
            <person name="Hensen N."/>
            <person name="Bonometti L."/>
            <person name="Westerberg I."/>
            <person name="Brannstrom I.O."/>
            <person name="Guillou S."/>
            <person name="Cros-Aarteil S."/>
            <person name="Calhoun S."/>
            <person name="Haridas S."/>
            <person name="Kuo A."/>
            <person name="Mondo S."/>
            <person name="Pangilinan J."/>
            <person name="Riley R."/>
            <person name="LaButti K."/>
            <person name="Andreopoulos B."/>
            <person name="Lipzen A."/>
            <person name="Chen C."/>
            <person name="Yan M."/>
            <person name="Daum C."/>
            <person name="Ng V."/>
            <person name="Clum A."/>
            <person name="Steindorff A."/>
            <person name="Ohm R.A."/>
            <person name="Martin F."/>
            <person name="Silar P."/>
            <person name="Natvig D.O."/>
            <person name="Lalanne C."/>
            <person name="Gautier V."/>
            <person name="Ament-Velasquez S.L."/>
            <person name="Kruys A."/>
            <person name="Hutchinson M.I."/>
            <person name="Powell A.J."/>
            <person name="Barry K."/>
            <person name="Miller A.N."/>
            <person name="Grigoriev I.V."/>
            <person name="Debuchy R."/>
            <person name="Gladieux P."/>
            <person name="Hiltunen Thoren M."/>
            <person name="Johannesson H."/>
        </authorList>
    </citation>
    <scope>NUCLEOTIDE SEQUENCE [LARGE SCALE GENOMIC DNA]</scope>
    <source>
        <strain evidence="3">CBS 284.82</strain>
    </source>
</reference>
<accession>A0AAN6SPY3</accession>
<dbReference type="AlphaFoldDB" id="A0AAN6SPY3"/>
<evidence type="ECO:0000256" key="1">
    <source>
        <dbReference type="SAM" id="MobiDB-lite"/>
    </source>
</evidence>
<dbReference type="EMBL" id="MU854450">
    <property type="protein sequence ID" value="KAK4035250.1"/>
    <property type="molecule type" value="Genomic_DNA"/>
</dbReference>
<dbReference type="Proteomes" id="UP001303115">
    <property type="component" value="Unassembled WGS sequence"/>
</dbReference>
<comment type="caution">
    <text evidence="2">The sequence shown here is derived from an EMBL/GenBank/DDBJ whole genome shotgun (WGS) entry which is preliminary data.</text>
</comment>
<protein>
    <submittedName>
        <fullName evidence="2">Uncharacterized protein</fullName>
    </submittedName>
</protein>
<sequence>MAAEEQQDAHAGKQQDSHAPEQVADPVSGAQQLKQDSKLAAKVKQLEQELSTTTAERDDIQLQRQRVTKYDLWMETGGPPGYYHLAENYRKIRWVLELYLAPRVPWSSLGPDTGDKLLLWTPKAKQFLDSDDETARVVFEAWIWHVLDDHVFSNTKGPWVGEVWNAYAKLERLGACNCDTDTDWNLRFHEWRNFTLGMIQDTKTMPPFTRRDPRLVVEALNQELRPFFQTQEGRTDAERDKIFSSIARIAVETDLAMQFDRTEWSVSFGHPETGALVGFPFDHRFMKNGIIAYSLDKEKTDGMLVDLVTSPVAVQRGLDRGYAYHTTTYVSRTLMSVIVDMDSRPKKAEGTSSGGGGDTGASGTLEDGDAAP</sequence>
<feature type="compositionally biased region" description="Basic and acidic residues" evidence="1">
    <location>
        <begin position="7"/>
        <end position="19"/>
    </location>
</feature>
<keyword evidence="3" id="KW-1185">Reference proteome</keyword>
<feature type="region of interest" description="Disordered" evidence="1">
    <location>
        <begin position="1"/>
        <end position="38"/>
    </location>
</feature>
<gene>
    <name evidence="2" type="ORF">C8A01DRAFT_38272</name>
</gene>
<organism evidence="2 3">
    <name type="scientific">Parachaetomium inaequale</name>
    <dbReference type="NCBI Taxonomy" id="2588326"/>
    <lineage>
        <taxon>Eukaryota</taxon>
        <taxon>Fungi</taxon>
        <taxon>Dikarya</taxon>
        <taxon>Ascomycota</taxon>
        <taxon>Pezizomycotina</taxon>
        <taxon>Sordariomycetes</taxon>
        <taxon>Sordariomycetidae</taxon>
        <taxon>Sordariales</taxon>
        <taxon>Chaetomiaceae</taxon>
        <taxon>Parachaetomium</taxon>
    </lineage>
</organism>
<evidence type="ECO:0000313" key="3">
    <source>
        <dbReference type="Proteomes" id="UP001303115"/>
    </source>
</evidence>
<feature type="region of interest" description="Disordered" evidence="1">
    <location>
        <begin position="344"/>
        <end position="372"/>
    </location>
</feature>
<evidence type="ECO:0000313" key="2">
    <source>
        <dbReference type="EMBL" id="KAK4035250.1"/>
    </source>
</evidence>
<proteinExistence type="predicted"/>
<name>A0AAN6SPY3_9PEZI</name>